<reference evidence="3" key="1">
    <citation type="journal article" date="2021" name="Sci. Rep.">
        <title>Diploid genomic architecture of Nitzschia inconspicua, an elite biomass production diatom.</title>
        <authorList>
            <person name="Oliver A."/>
            <person name="Podell S."/>
            <person name="Pinowska A."/>
            <person name="Traller J.C."/>
            <person name="Smith S.R."/>
            <person name="McClure R."/>
            <person name="Beliaev A."/>
            <person name="Bohutskyi P."/>
            <person name="Hill E.A."/>
            <person name="Rabines A."/>
            <person name="Zheng H."/>
            <person name="Allen L.Z."/>
            <person name="Kuo A."/>
            <person name="Grigoriev I.V."/>
            <person name="Allen A.E."/>
            <person name="Hazlebeck D."/>
            <person name="Allen E.E."/>
        </authorList>
    </citation>
    <scope>NUCLEOTIDE SEQUENCE</scope>
    <source>
        <strain evidence="3">Hildebrandi</strain>
    </source>
</reference>
<protein>
    <submittedName>
        <fullName evidence="3">Uncharacterized protein</fullName>
    </submittedName>
</protein>
<dbReference type="Proteomes" id="UP000693970">
    <property type="component" value="Unassembled WGS sequence"/>
</dbReference>
<dbReference type="EMBL" id="JAGRRH010000002">
    <property type="protein sequence ID" value="KAG7373115.1"/>
    <property type="molecule type" value="Genomic_DNA"/>
</dbReference>
<keyword evidence="4" id="KW-1185">Reference proteome</keyword>
<feature type="region of interest" description="Disordered" evidence="1">
    <location>
        <begin position="106"/>
        <end position="153"/>
    </location>
</feature>
<evidence type="ECO:0000256" key="1">
    <source>
        <dbReference type="SAM" id="MobiDB-lite"/>
    </source>
</evidence>
<keyword evidence="2" id="KW-0732">Signal</keyword>
<organism evidence="3 4">
    <name type="scientific">Nitzschia inconspicua</name>
    <dbReference type="NCBI Taxonomy" id="303405"/>
    <lineage>
        <taxon>Eukaryota</taxon>
        <taxon>Sar</taxon>
        <taxon>Stramenopiles</taxon>
        <taxon>Ochrophyta</taxon>
        <taxon>Bacillariophyta</taxon>
        <taxon>Bacillariophyceae</taxon>
        <taxon>Bacillariophycidae</taxon>
        <taxon>Bacillariales</taxon>
        <taxon>Bacillariaceae</taxon>
        <taxon>Nitzschia</taxon>
    </lineage>
</organism>
<feature type="compositionally biased region" description="Acidic residues" evidence="1">
    <location>
        <begin position="128"/>
        <end position="141"/>
    </location>
</feature>
<gene>
    <name evidence="3" type="ORF">IV203_033839</name>
</gene>
<feature type="signal peptide" evidence="2">
    <location>
        <begin position="1"/>
        <end position="15"/>
    </location>
</feature>
<dbReference type="OrthoDB" id="49136at2759"/>
<feature type="compositionally biased region" description="Basic and acidic residues" evidence="1">
    <location>
        <begin position="142"/>
        <end position="153"/>
    </location>
</feature>
<evidence type="ECO:0000256" key="2">
    <source>
        <dbReference type="SAM" id="SignalP"/>
    </source>
</evidence>
<name>A0A9K3M336_9STRA</name>
<feature type="region of interest" description="Disordered" evidence="1">
    <location>
        <begin position="55"/>
        <end position="83"/>
    </location>
</feature>
<reference evidence="3" key="2">
    <citation type="submission" date="2021-04" db="EMBL/GenBank/DDBJ databases">
        <authorList>
            <person name="Podell S."/>
        </authorList>
    </citation>
    <scope>NUCLEOTIDE SEQUENCE</scope>
    <source>
        <strain evidence="3">Hildebrandi</strain>
    </source>
</reference>
<evidence type="ECO:0000313" key="3">
    <source>
        <dbReference type="EMBL" id="KAG7373115.1"/>
    </source>
</evidence>
<accession>A0A9K3M336</accession>
<comment type="caution">
    <text evidence="3">The sequence shown here is derived from an EMBL/GenBank/DDBJ whole genome shotgun (WGS) entry which is preliminary data.</text>
</comment>
<dbReference type="AlphaFoldDB" id="A0A9K3M336"/>
<feature type="compositionally biased region" description="Acidic residues" evidence="1">
    <location>
        <begin position="58"/>
        <end position="70"/>
    </location>
</feature>
<sequence>MFVITLWLVSSSCEALGIHVTSHVAQLKRLPAVREMNSGSPFHNRAADLEAMGGDPFFLEDDEETNEENVMEQGNPSQRDAENEASILSAEFVMAAATLSAKSPVNRFVTDGLGPSPKSPPQGSPAEASDEGNGDWEWDGVVDDHAHMDIDDW</sequence>
<proteinExistence type="predicted"/>
<evidence type="ECO:0000313" key="4">
    <source>
        <dbReference type="Proteomes" id="UP000693970"/>
    </source>
</evidence>
<feature type="chain" id="PRO_5039922819" evidence="2">
    <location>
        <begin position="16"/>
        <end position="153"/>
    </location>
</feature>